<accession>A0A511AAF8</accession>
<comment type="caution">
    <text evidence="3">The sequence shown here is derived from an EMBL/GenBank/DDBJ whole genome shotgun (WGS) entry which is preliminary data.</text>
</comment>
<dbReference type="AlphaFoldDB" id="A0A511AAF8"/>
<name>A0A511AAF8_9MICO</name>
<evidence type="ECO:0008006" key="5">
    <source>
        <dbReference type="Google" id="ProtNLM"/>
    </source>
</evidence>
<dbReference type="Proteomes" id="UP000321225">
    <property type="component" value="Unassembled WGS sequence"/>
</dbReference>
<evidence type="ECO:0000313" key="4">
    <source>
        <dbReference type="Proteomes" id="UP000321225"/>
    </source>
</evidence>
<keyword evidence="4" id="KW-1185">Reference proteome</keyword>
<feature type="region of interest" description="Disordered" evidence="2">
    <location>
        <begin position="1"/>
        <end position="25"/>
    </location>
</feature>
<reference evidence="3 4" key="1">
    <citation type="submission" date="2019-07" db="EMBL/GenBank/DDBJ databases">
        <title>Whole genome shotgun sequence of Microbacterium aerolatum NBRC 103071.</title>
        <authorList>
            <person name="Hosoyama A."/>
            <person name="Uohara A."/>
            <person name="Ohji S."/>
            <person name="Ichikawa N."/>
        </authorList>
    </citation>
    <scope>NUCLEOTIDE SEQUENCE [LARGE SCALE GENOMIC DNA]</scope>
    <source>
        <strain evidence="3 4">NBRC 103071</strain>
    </source>
</reference>
<evidence type="ECO:0000256" key="1">
    <source>
        <dbReference type="ARBA" id="ARBA00023172"/>
    </source>
</evidence>
<dbReference type="SUPFAM" id="SSF56349">
    <property type="entry name" value="DNA breaking-rejoining enzymes"/>
    <property type="match status" value="1"/>
</dbReference>
<dbReference type="Gene3D" id="1.10.443.10">
    <property type="entry name" value="Intergrase catalytic core"/>
    <property type="match status" value="1"/>
</dbReference>
<dbReference type="InterPro" id="IPR011010">
    <property type="entry name" value="DNA_brk_join_enz"/>
</dbReference>
<evidence type="ECO:0000256" key="2">
    <source>
        <dbReference type="SAM" id="MobiDB-lite"/>
    </source>
</evidence>
<dbReference type="EMBL" id="BJUW01000001">
    <property type="protein sequence ID" value="GEK85168.1"/>
    <property type="molecule type" value="Genomic_DNA"/>
</dbReference>
<dbReference type="GO" id="GO:0003677">
    <property type="term" value="F:DNA binding"/>
    <property type="evidence" value="ECO:0007669"/>
    <property type="project" value="InterPro"/>
</dbReference>
<gene>
    <name evidence="3" type="ORF">MAE01_03440</name>
</gene>
<protein>
    <recommendedName>
        <fullName evidence="5">Integrase</fullName>
    </recommendedName>
</protein>
<sequence>MGERAADTTEGNPPSIPPDDYIHDDLPHGSRFEDDTWDYQDIRPLGHPSRWVRFARIPAGYRNDVKLHVLLQGRPHHPVAVLAGVAIRRKVATLSSILSTVTDLAILTAWGESKGLRTFGDWNQDHANDFLSDLRSGKHREDGRPNGPSTVRHYVVALKKIAMLAPLAQHPLSFQPWPAENASNVAGESTDKGNKTPPLPWETWQPLMVAADTVITRLSPLIIDMQRAFRAARPSEYLSRGVTGQSAVDKLQQHLDGGYLIPLHTGVGRSKHQARGGINFSQIWRTLGISENVRKRTSHNYTPEAIQLIEDAVAAGRMEYGGLMPTEDTWAAEIGLAEAEHLPGVLRAACYIMISSMSGMRDSELQALRRDAFDISAVIPSVRSMTYKSQEVGGKARSWWVPSVVQTAVDALEQLSLTGRLFSRSGKTGQGGEGGEYAFARDLKSFIAFVNAGPEERVGRGTDLDLNPILLRPRDAINATSLRRTLAVYAATYPGAEIGVGIQLGKASIRATSGYVRDQHHAATTVITDERTKAIRQDLKRLLFSGTPIAGPSGDQLENIRVQVISDPKRADQLIARVAENYTLGVVNDCAYREKTAACGPGGPKLADHVCFTTDCPNAVLHQAHVPVWEMQLERHDRALDASNLHPALETNLRRGRAKIAKELRALRPPELLGESE</sequence>
<dbReference type="InterPro" id="IPR013762">
    <property type="entry name" value="Integrase-like_cat_sf"/>
</dbReference>
<keyword evidence="1" id="KW-0233">DNA recombination</keyword>
<organism evidence="3 4">
    <name type="scientific">Microbacterium aerolatum</name>
    <dbReference type="NCBI Taxonomy" id="153731"/>
    <lineage>
        <taxon>Bacteria</taxon>
        <taxon>Bacillati</taxon>
        <taxon>Actinomycetota</taxon>
        <taxon>Actinomycetes</taxon>
        <taxon>Micrococcales</taxon>
        <taxon>Microbacteriaceae</taxon>
        <taxon>Microbacterium</taxon>
    </lineage>
</organism>
<proteinExistence type="predicted"/>
<dbReference type="GO" id="GO:0006310">
    <property type="term" value="P:DNA recombination"/>
    <property type="evidence" value="ECO:0007669"/>
    <property type="project" value="UniProtKB-KW"/>
</dbReference>
<evidence type="ECO:0000313" key="3">
    <source>
        <dbReference type="EMBL" id="GEK85168.1"/>
    </source>
</evidence>
<dbReference type="GO" id="GO:0015074">
    <property type="term" value="P:DNA integration"/>
    <property type="evidence" value="ECO:0007669"/>
    <property type="project" value="InterPro"/>
</dbReference>